<dbReference type="PANTHER" id="PTHR47199:SF2">
    <property type="entry name" value="PHOTOSYSTEM II STABILITY_ASSEMBLY FACTOR HCF136, CHLOROPLASTIC"/>
    <property type="match status" value="1"/>
</dbReference>
<protein>
    <recommendedName>
        <fullName evidence="3">Photosynthesis system II assembly factor Ycf48/Hcf136-like domain-containing protein</fullName>
    </recommendedName>
</protein>
<keyword evidence="2" id="KW-0604">Photosystem II</keyword>
<sequence>MRRILAVYLQGSHTAYDKEARRKEMRAVWWCICLLLYITACRPAKGQRNVAGYAGPENWGWERENTQSVSNLFGITAIEHWSQDGNVLAVGDDDTILKSVDGGSTWMSGVSGLNNPDCTVACERYLWRGVHFWNVTTGWLAGSYGWVLRTGDAGNTWEAKVTADSLVFDGVGYKVDLHAVQAVGPEECFVVGDAGKILHTRDGGDTWQAQSSRVDFSPLYSLSFVDPLHGWVAGGGSLQGRILVTTDGGAIWDFQYAINSTFSLAYRGIVVVNSTHGWAAGDEGGMLRTIDGGETWISVESCTSNTIYDITYNNIRGYGFVVAEHGVICWSWDAGLTWTYDVMDDGSTLRSVHGKGSSVSFPLAAGEQGTVRLYGLDLLTTGEGFIVGEEDTILHTKVSGGAFWSVDTILTTVDDDTSWRLGHSNIANPCENCPRYIWRGVSFQNSLVGVVVGSYGGIIRTEDGGETWTQRASMVSAVYGWSDNTVQLMRVQFLLGSDTAYAVGFSDTILRSDDAGLFWTRQDSRTSSLNL</sequence>
<dbReference type="Proteomes" id="UP001190700">
    <property type="component" value="Unassembled WGS sequence"/>
</dbReference>
<dbReference type="InterPro" id="IPR028203">
    <property type="entry name" value="PSII_CF48-like_dom"/>
</dbReference>
<keyword evidence="5" id="KW-1185">Reference proteome</keyword>
<proteinExistence type="predicted"/>
<organism evidence="4 5">
    <name type="scientific">Cymbomonas tetramitiformis</name>
    <dbReference type="NCBI Taxonomy" id="36881"/>
    <lineage>
        <taxon>Eukaryota</taxon>
        <taxon>Viridiplantae</taxon>
        <taxon>Chlorophyta</taxon>
        <taxon>Pyramimonadophyceae</taxon>
        <taxon>Pyramimonadales</taxon>
        <taxon>Pyramimonadaceae</taxon>
        <taxon>Cymbomonas</taxon>
    </lineage>
</organism>
<evidence type="ECO:0000259" key="3">
    <source>
        <dbReference type="Pfam" id="PF14870"/>
    </source>
</evidence>
<accession>A0AAE0G8F1</accession>
<dbReference type="InterPro" id="IPR015943">
    <property type="entry name" value="WD40/YVTN_repeat-like_dom_sf"/>
</dbReference>
<comment type="caution">
    <text evidence="4">The sequence shown here is derived from an EMBL/GenBank/DDBJ whole genome shotgun (WGS) entry which is preliminary data.</text>
</comment>
<feature type="domain" description="Photosynthesis system II assembly factor Ycf48/Hcf136-like" evidence="3">
    <location>
        <begin position="129"/>
        <end position="208"/>
    </location>
</feature>
<dbReference type="SUPFAM" id="SSF110296">
    <property type="entry name" value="Oligoxyloglucan reducing end-specific cellobiohydrolase"/>
    <property type="match status" value="2"/>
</dbReference>
<feature type="domain" description="Photosynthesis system II assembly factor Ycf48/Hcf136-like" evidence="3">
    <location>
        <begin position="219"/>
        <end position="300"/>
    </location>
</feature>
<evidence type="ECO:0000256" key="2">
    <source>
        <dbReference type="ARBA" id="ARBA00023276"/>
    </source>
</evidence>
<dbReference type="GO" id="GO:0009523">
    <property type="term" value="C:photosystem II"/>
    <property type="evidence" value="ECO:0007669"/>
    <property type="project" value="UniProtKB-KW"/>
</dbReference>
<keyword evidence="1" id="KW-0602">Photosynthesis</keyword>
<dbReference type="Pfam" id="PF14870">
    <property type="entry name" value="PSII_BNR"/>
    <property type="match status" value="3"/>
</dbReference>
<dbReference type="EMBL" id="LGRX02008459">
    <property type="protein sequence ID" value="KAK3273461.1"/>
    <property type="molecule type" value="Genomic_DNA"/>
</dbReference>
<gene>
    <name evidence="4" type="ORF">CYMTET_18296</name>
</gene>
<feature type="non-terminal residue" evidence="4">
    <location>
        <position position="531"/>
    </location>
</feature>
<reference evidence="4 5" key="1">
    <citation type="journal article" date="2015" name="Genome Biol. Evol.">
        <title>Comparative Genomics of a Bacterivorous Green Alga Reveals Evolutionary Causalities and Consequences of Phago-Mixotrophic Mode of Nutrition.</title>
        <authorList>
            <person name="Burns J.A."/>
            <person name="Paasch A."/>
            <person name="Narechania A."/>
            <person name="Kim E."/>
        </authorList>
    </citation>
    <scope>NUCLEOTIDE SEQUENCE [LARGE SCALE GENOMIC DNA]</scope>
    <source>
        <strain evidence="4 5">PLY_AMNH</strain>
    </source>
</reference>
<dbReference type="PANTHER" id="PTHR47199">
    <property type="entry name" value="PHOTOSYSTEM II STABILITY/ASSEMBLY FACTOR HCF136, CHLOROPLASTIC"/>
    <property type="match status" value="1"/>
</dbReference>
<evidence type="ECO:0000313" key="4">
    <source>
        <dbReference type="EMBL" id="KAK3273461.1"/>
    </source>
</evidence>
<evidence type="ECO:0000256" key="1">
    <source>
        <dbReference type="ARBA" id="ARBA00022531"/>
    </source>
</evidence>
<dbReference type="GO" id="GO:0015979">
    <property type="term" value="P:photosynthesis"/>
    <property type="evidence" value="ECO:0007669"/>
    <property type="project" value="UniProtKB-KW"/>
</dbReference>
<name>A0AAE0G8F1_9CHLO</name>
<evidence type="ECO:0000313" key="5">
    <source>
        <dbReference type="Proteomes" id="UP001190700"/>
    </source>
</evidence>
<dbReference type="AlphaFoldDB" id="A0AAE0G8F1"/>
<feature type="domain" description="Photosynthesis system II assembly factor Ycf48/Hcf136-like" evidence="3">
    <location>
        <begin position="440"/>
        <end position="521"/>
    </location>
</feature>
<dbReference type="Gene3D" id="2.130.10.10">
    <property type="entry name" value="YVTN repeat-like/Quinoprotein amine dehydrogenase"/>
    <property type="match status" value="3"/>
</dbReference>